<evidence type="ECO:0008006" key="4">
    <source>
        <dbReference type="Google" id="ProtNLM"/>
    </source>
</evidence>
<gene>
    <name evidence="1" type="ORF">SS50377_13792</name>
    <name evidence="2" type="ORF">SS50377_23460</name>
</gene>
<reference evidence="2" key="2">
    <citation type="submission" date="2020-12" db="EMBL/GenBank/DDBJ databases">
        <title>New Spironucleus salmonicida genome in near-complete chromosomes.</title>
        <authorList>
            <person name="Xu F."/>
            <person name="Kurt Z."/>
            <person name="Jimenez-Gonzalez A."/>
            <person name="Astvaldsson A."/>
            <person name="Andersson J.O."/>
            <person name="Svard S.G."/>
        </authorList>
    </citation>
    <scope>NUCLEOTIDE SEQUENCE</scope>
    <source>
        <strain evidence="2">ATCC 50377</strain>
    </source>
</reference>
<keyword evidence="3" id="KW-1185">Reference proteome</keyword>
<evidence type="ECO:0000313" key="2">
    <source>
        <dbReference type="EMBL" id="KAH0573526.1"/>
    </source>
</evidence>
<dbReference type="AlphaFoldDB" id="V6LNF7"/>
<evidence type="ECO:0000313" key="1">
    <source>
        <dbReference type="EMBL" id="EST46197.1"/>
    </source>
</evidence>
<name>V6LNF7_9EUKA</name>
<dbReference type="VEuPathDB" id="GiardiaDB:SS50377_23460"/>
<protein>
    <recommendedName>
        <fullName evidence="4">SHIPPO 1-like protein</fullName>
    </recommendedName>
</protein>
<sequence length="306" mass="34856">MSNIVNAIDLIPTPQSYSASNMRSKRLTQSQLELSTRSLSSSSRFISSVPQKSLQFLTRRRTFADMQIETPDFYDTSNYNSISSSKMGAKIAQRREVKTPHYPSPGRYRVEKSSLSKSGGTIDKHISIQYENTNPGVGKYDILAFQNHQQQKKHGNIPMANEHNIEVTPGPGQYHISPPSQQPTTKISTSRETLPVVQQVFGDLAKSGQIQCIQGSTLSTKNGVIPQYYNRFELPETKNNPAPYNTRDSSRYLKKETGCKKIGEKIDKKISSEEVRDNLKQRKEWKQLQSELQYKNYQQIHNKLHE</sequence>
<dbReference type="Proteomes" id="UP000018208">
    <property type="component" value="Unassembled WGS sequence"/>
</dbReference>
<evidence type="ECO:0000313" key="3">
    <source>
        <dbReference type="Proteomes" id="UP000018208"/>
    </source>
</evidence>
<organism evidence="1">
    <name type="scientific">Spironucleus salmonicida</name>
    <dbReference type="NCBI Taxonomy" id="348837"/>
    <lineage>
        <taxon>Eukaryota</taxon>
        <taxon>Metamonada</taxon>
        <taxon>Diplomonadida</taxon>
        <taxon>Hexamitidae</taxon>
        <taxon>Hexamitinae</taxon>
        <taxon>Spironucleus</taxon>
    </lineage>
</organism>
<accession>V6LNF7</accession>
<reference evidence="1 2" key="1">
    <citation type="journal article" date="2014" name="PLoS Genet.">
        <title>The Genome of Spironucleus salmonicida Highlights a Fish Pathogen Adapted to Fluctuating Environments.</title>
        <authorList>
            <person name="Xu F."/>
            <person name="Jerlstrom-Hultqvist J."/>
            <person name="Einarsson E."/>
            <person name="Astvaldsson A."/>
            <person name="Svard S.G."/>
            <person name="Andersson J.O."/>
        </authorList>
    </citation>
    <scope>NUCLEOTIDE SEQUENCE</scope>
    <source>
        <strain evidence="2">ATCC 50377</strain>
    </source>
</reference>
<proteinExistence type="predicted"/>
<dbReference type="EMBL" id="AUWU02000004">
    <property type="protein sequence ID" value="KAH0573526.1"/>
    <property type="molecule type" value="Genomic_DNA"/>
</dbReference>
<dbReference type="EMBL" id="KI546083">
    <property type="protein sequence ID" value="EST46197.1"/>
    <property type="molecule type" value="Genomic_DNA"/>
</dbReference>